<proteinExistence type="predicted"/>
<accession>K6GH37</accession>
<dbReference type="SUPFAM" id="SSF46689">
    <property type="entry name" value="Homeodomain-like"/>
    <property type="match status" value="1"/>
</dbReference>
<protein>
    <submittedName>
        <fullName evidence="1">Uncharacterized protein</fullName>
    </submittedName>
</protein>
<evidence type="ECO:0000313" key="2">
    <source>
        <dbReference type="Proteomes" id="UP000010310"/>
    </source>
</evidence>
<keyword evidence="2" id="KW-1185">Reference proteome</keyword>
<gene>
    <name evidence="1" type="ORF">B273_1240</name>
</gene>
<sequence length="198" mass="23140">MSIDIFQIIMTKQDGRNLRSINSQKLIVDACIKLFKAGNLEPTAQQVADESGVGIRTVFRQFDEMENLFKSVDAVLSKEYDFEVKYDTSSSFETRLQSIIKHMNAGYEKHKLIMFMTVSNMWKYKFLKENYLMYQDIIKNKTEEILPEVLNFDTESRHLFHASLAFAMWTRLQGQKLNNDQISKAMLRQCLLIANDNK</sequence>
<dbReference type="AlphaFoldDB" id="K6GH37"/>
<reference evidence="1 2" key="1">
    <citation type="submission" date="2012-09" db="EMBL/GenBank/DDBJ databases">
        <authorList>
            <person name="Dupont C.L."/>
            <person name="Rusch D.B."/>
            <person name="Lombardo M.-J."/>
            <person name="Novotny M."/>
            <person name="Yee-Greenbaum J."/>
            <person name="Laskin R."/>
        </authorList>
    </citation>
    <scope>NUCLEOTIDE SEQUENCE [LARGE SCALE GENOMIC DNA]</scope>
    <source>
        <strain evidence="1">SAR86E</strain>
    </source>
</reference>
<dbReference type="Gene3D" id="1.10.357.10">
    <property type="entry name" value="Tetracycline Repressor, domain 2"/>
    <property type="match status" value="1"/>
</dbReference>
<organism evidence="1 2">
    <name type="scientific">SAR86 cluster bacterium SAR86E</name>
    <dbReference type="NCBI Taxonomy" id="1208365"/>
    <lineage>
        <taxon>Bacteria</taxon>
        <taxon>Pseudomonadati</taxon>
        <taxon>Pseudomonadota</taxon>
        <taxon>Gammaproteobacteria</taxon>
        <taxon>SAR86 cluster</taxon>
    </lineage>
</organism>
<dbReference type="EMBL" id="AMWX01000008">
    <property type="protein sequence ID" value="EKO36330.1"/>
    <property type="molecule type" value="Genomic_DNA"/>
</dbReference>
<evidence type="ECO:0000313" key="1">
    <source>
        <dbReference type="EMBL" id="EKO36330.1"/>
    </source>
</evidence>
<name>K6GH37_9GAMM</name>
<comment type="caution">
    <text evidence="1">The sequence shown here is derived from an EMBL/GenBank/DDBJ whole genome shotgun (WGS) entry which is preliminary data.</text>
</comment>
<dbReference type="STRING" id="1208365.B273_1240"/>
<dbReference type="InterPro" id="IPR009057">
    <property type="entry name" value="Homeodomain-like_sf"/>
</dbReference>
<dbReference type="Proteomes" id="UP000010310">
    <property type="component" value="Unassembled WGS sequence"/>
</dbReference>